<dbReference type="EMBL" id="HACM01008178">
    <property type="protein sequence ID" value="CRZ08620.1"/>
    <property type="molecule type" value="Transcribed_RNA"/>
</dbReference>
<reference evidence="1" key="1">
    <citation type="submission" date="2015-04" db="EMBL/GenBank/DDBJ databases">
        <title>The genome sequence of the plant pathogenic Rhizarian Plasmodiophora brassicae reveals insights in its biotrophic life cycle and the origin of chitin synthesis.</title>
        <authorList>
            <person name="Schwelm A."/>
            <person name="Fogelqvist J."/>
            <person name="Knaust A."/>
            <person name="Julke S."/>
            <person name="Lilja T."/>
            <person name="Dhandapani V."/>
            <person name="Bonilla-Rosso G."/>
            <person name="Karlsson M."/>
            <person name="Shevchenko A."/>
            <person name="Choi S.R."/>
            <person name="Kim H.G."/>
            <person name="Park J.Y."/>
            <person name="Lim Y.P."/>
            <person name="Ludwig-Muller J."/>
            <person name="Dixelius C."/>
        </authorList>
    </citation>
    <scope>NUCLEOTIDE SEQUENCE</scope>
    <source>
        <tissue evidence="1">Potato root galls</tissue>
    </source>
</reference>
<name>A0A0H5R351_9EUKA</name>
<proteinExistence type="predicted"/>
<dbReference type="CDD" id="cd00303">
    <property type="entry name" value="retropepsin_like"/>
    <property type="match status" value="1"/>
</dbReference>
<sequence length="116" mass="13050">MDLSFANKYNIQIKPTRSPLTVSGFNRHKVVIGHETEPVQIQLGGFQFETSFLVVNNLSFPILLGYSWLMEHNPTIDWRSRTIRFPHTLTTCSNSTPTDDTSIIALASFLPSTTPP</sequence>
<evidence type="ECO:0000313" key="1">
    <source>
        <dbReference type="EMBL" id="CRZ08623.1"/>
    </source>
</evidence>
<protein>
    <recommendedName>
        <fullName evidence="2">Peptidase A1 domain-containing protein</fullName>
    </recommendedName>
</protein>
<dbReference type="SUPFAM" id="SSF50630">
    <property type="entry name" value="Acid proteases"/>
    <property type="match status" value="1"/>
</dbReference>
<dbReference type="Gene3D" id="2.40.70.10">
    <property type="entry name" value="Acid Proteases"/>
    <property type="match status" value="1"/>
</dbReference>
<dbReference type="AlphaFoldDB" id="A0A0H5R351"/>
<dbReference type="InterPro" id="IPR021109">
    <property type="entry name" value="Peptidase_aspartic_dom_sf"/>
</dbReference>
<dbReference type="EMBL" id="HACM01008181">
    <property type="protein sequence ID" value="CRZ08623.1"/>
    <property type="molecule type" value="Transcribed_RNA"/>
</dbReference>
<dbReference type="Pfam" id="PF08284">
    <property type="entry name" value="RVP_2"/>
    <property type="match status" value="1"/>
</dbReference>
<organism evidence="1">
    <name type="scientific">Spongospora subterranea</name>
    <dbReference type="NCBI Taxonomy" id="70186"/>
    <lineage>
        <taxon>Eukaryota</taxon>
        <taxon>Sar</taxon>
        <taxon>Rhizaria</taxon>
        <taxon>Endomyxa</taxon>
        <taxon>Phytomyxea</taxon>
        <taxon>Plasmodiophorida</taxon>
        <taxon>Plasmodiophoridae</taxon>
        <taxon>Spongospora</taxon>
    </lineage>
</organism>
<evidence type="ECO:0008006" key="2">
    <source>
        <dbReference type="Google" id="ProtNLM"/>
    </source>
</evidence>
<accession>A0A0H5R351</accession>